<dbReference type="EMBL" id="AP025314">
    <property type="protein sequence ID" value="BDD08856.1"/>
    <property type="molecule type" value="Genomic_DNA"/>
</dbReference>
<reference evidence="1 2" key="1">
    <citation type="submission" date="2021-12" db="EMBL/GenBank/DDBJ databases">
        <title>Genome sequencing of bacteria with rrn-lacking chromosome and rrn-plasmid.</title>
        <authorList>
            <person name="Anda M."/>
            <person name="Iwasaki W."/>
        </authorList>
    </citation>
    <scope>NUCLEOTIDE SEQUENCE [LARGE SCALE GENOMIC DNA]</scope>
    <source>
        <strain evidence="1 2">DSM 100852</strain>
    </source>
</reference>
<dbReference type="AlphaFoldDB" id="A0AAU9C9N6"/>
<evidence type="ECO:0000313" key="1">
    <source>
        <dbReference type="EMBL" id="BDD08856.1"/>
    </source>
</evidence>
<dbReference type="Proteomes" id="UP001348817">
    <property type="component" value="Chromosome"/>
</dbReference>
<keyword evidence="2" id="KW-1185">Reference proteome</keyword>
<proteinExistence type="predicted"/>
<accession>A0AAU9C9N6</accession>
<protein>
    <submittedName>
        <fullName evidence="1">Uncharacterized protein</fullName>
    </submittedName>
</protein>
<evidence type="ECO:0000313" key="2">
    <source>
        <dbReference type="Proteomes" id="UP001348817"/>
    </source>
</evidence>
<sequence length="32" mass="3690">MYFTLLLRISVKRFEAGSVLMGEITKTIRTNT</sequence>
<dbReference type="KEGG" id="fax:FUAX_12880"/>
<name>A0AAU9C9N6_9BACT</name>
<gene>
    <name evidence="1" type="ORF">FUAX_12880</name>
</gene>
<organism evidence="1 2">
    <name type="scientific">Fulvitalea axinellae</name>
    <dbReference type="NCBI Taxonomy" id="1182444"/>
    <lineage>
        <taxon>Bacteria</taxon>
        <taxon>Pseudomonadati</taxon>
        <taxon>Bacteroidota</taxon>
        <taxon>Cytophagia</taxon>
        <taxon>Cytophagales</taxon>
        <taxon>Persicobacteraceae</taxon>
        <taxon>Fulvitalea</taxon>
    </lineage>
</organism>